<evidence type="ECO:0000256" key="1">
    <source>
        <dbReference type="ARBA" id="ARBA00004308"/>
    </source>
</evidence>
<sequence length="388" mass="41103">MRRLAIGFIPLTDAATLIACAERGFATAEGLEIDLHKEVSWANIRDRLNVGLLDGAHMLAPLAIASSLGLGHVRVPLVAAFALNLNGGAITVAPELHAAMAATGEDLSTGAGTARALGTVVRARASAGQEQLTFSSVYSFSTHTYALRHLMEAGGLDPDRDVRLVVVPPSYTVENLRSGLIHGFCVGSPWNSVAVEAGVGRIALLGTELFARAPEKVLGVHARFANAEPDVLRRLIRALEAAARWCEAEENRADLVRLLAEPRFLGVRADLIERTLTGRPDVGPGGAARSDADFLVLHRGGATRPDPRHALWIYAQMVRAGQAGYTADAAREAQAVYRPDLYDVALDAPAPGNPPPAPAMEADPVGTRFGAPFDAEDLEAYLAGLGRR</sequence>
<dbReference type="Proteomes" id="UP001597299">
    <property type="component" value="Unassembled WGS sequence"/>
</dbReference>
<evidence type="ECO:0000256" key="5">
    <source>
        <dbReference type="ARBA" id="ARBA00023136"/>
    </source>
</evidence>
<keyword evidence="4" id="KW-0997">Cell inner membrane</keyword>
<name>A0ABW4YV11_9HYPH</name>
<dbReference type="InterPro" id="IPR044527">
    <property type="entry name" value="NrtA/CpmA_ABC-bd_dom"/>
</dbReference>
<dbReference type="Gene3D" id="3.40.190.10">
    <property type="entry name" value="Periplasmic binding protein-like II"/>
    <property type="match status" value="2"/>
</dbReference>
<accession>A0ABW4YV11</accession>
<evidence type="ECO:0000256" key="3">
    <source>
        <dbReference type="ARBA" id="ARBA00022475"/>
    </source>
</evidence>
<organism evidence="6 7">
    <name type="scientific">Ancylobacter oerskovii</name>
    <dbReference type="NCBI Taxonomy" id="459519"/>
    <lineage>
        <taxon>Bacteria</taxon>
        <taxon>Pseudomonadati</taxon>
        <taxon>Pseudomonadota</taxon>
        <taxon>Alphaproteobacteria</taxon>
        <taxon>Hyphomicrobiales</taxon>
        <taxon>Xanthobacteraceae</taxon>
        <taxon>Ancylobacter</taxon>
    </lineage>
</organism>
<keyword evidence="5" id="KW-0472">Membrane</keyword>
<dbReference type="EMBL" id="JBHUHD010000001">
    <property type="protein sequence ID" value="MFD2140135.1"/>
    <property type="molecule type" value="Genomic_DNA"/>
</dbReference>
<keyword evidence="2" id="KW-0813">Transport</keyword>
<dbReference type="PANTHER" id="PTHR30024:SF43">
    <property type="entry name" value="BLL4572 PROTEIN"/>
    <property type="match status" value="1"/>
</dbReference>
<dbReference type="RefSeq" id="WP_213353195.1">
    <property type="nucleotide sequence ID" value="NZ_JAHBGB010000033.1"/>
</dbReference>
<comment type="subcellular location">
    <subcellularLocation>
        <location evidence="1">Endomembrane system</location>
    </subcellularLocation>
</comment>
<evidence type="ECO:0000256" key="4">
    <source>
        <dbReference type="ARBA" id="ARBA00022519"/>
    </source>
</evidence>
<keyword evidence="3" id="KW-1003">Cell membrane</keyword>
<proteinExistence type="predicted"/>
<evidence type="ECO:0000256" key="2">
    <source>
        <dbReference type="ARBA" id="ARBA00022448"/>
    </source>
</evidence>
<protein>
    <submittedName>
        <fullName evidence="6">CmpA/NrtA family ABC transporter substrate-binding protein</fullName>
    </submittedName>
</protein>
<gene>
    <name evidence="6" type="ORF">ACFSNC_06980</name>
</gene>
<dbReference type="CDD" id="cd13553">
    <property type="entry name" value="PBP2_NrtA_CpmA_like"/>
    <property type="match status" value="1"/>
</dbReference>
<evidence type="ECO:0000313" key="6">
    <source>
        <dbReference type="EMBL" id="MFD2140135.1"/>
    </source>
</evidence>
<keyword evidence="7" id="KW-1185">Reference proteome</keyword>
<reference evidence="7" key="1">
    <citation type="journal article" date="2019" name="Int. J. Syst. Evol. Microbiol.">
        <title>The Global Catalogue of Microorganisms (GCM) 10K type strain sequencing project: providing services to taxonomists for standard genome sequencing and annotation.</title>
        <authorList>
            <consortium name="The Broad Institute Genomics Platform"/>
            <consortium name="The Broad Institute Genome Sequencing Center for Infectious Disease"/>
            <person name="Wu L."/>
            <person name="Ma J."/>
        </authorList>
    </citation>
    <scope>NUCLEOTIDE SEQUENCE [LARGE SCALE GENOMIC DNA]</scope>
    <source>
        <strain evidence="7">CCM 7435</strain>
    </source>
</reference>
<dbReference type="SUPFAM" id="SSF53850">
    <property type="entry name" value="Periplasmic binding protein-like II"/>
    <property type="match status" value="1"/>
</dbReference>
<dbReference type="PANTHER" id="PTHR30024">
    <property type="entry name" value="ALIPHATIC SULFONATES-BINDING PROTEIN-RELATED"/>
    <property type="match status" value="1"/>
</dbReference>
<comment type="caution">
    <text evidence="6">The sequence shown here is derived from an EMBL/GenBank/DDBJ whole genome shotgun (WGS) entry which is preliminary data.</text>
</comment>
<evidence type="ECO:0000313" key="7">
    <source>
        <dbReference type="Proteomes" id="UP001597299"/>
    </source>
</evidence>
<dbReference type="Pfam" id="PF13379">
    <property type="entry name" value="NMT1_2"/>
    <property type="match status" value="1"/>
</dbReference>